<dbReference type="CDD" id="cd00024">
    <property type="entry name" value="CD_CSD"/>
    <property type="match status" value="1"/>
</dbReference>
<dbReference type="InterPro" id="IPR023779">
    <property type="entry name" value="Chromodomain_CS"/>
</dbReference>
<dbReference type="InterPro" id="IPR000953">
    <property type="entry name" value="Chromo/chromo_shadow_dom"/>
</dbReference>
<dbReference type="Pfam" id="PF00385">
    <property type="entry name" value="Chromo"/>
    <property type="match status" value="1"/>
</dbReference>
<evidence type="ECO:0000259" key="4">
    <source>
        <dbReference type="PROSITE" id="PS50013"/>
    </source>
</evidence>
<dbReference type="PROSITE" id="PS00598">
    <property type="entry name" value="CHROMO_1"/>
    <property type="match status" value="1"/>
</dbReference>
<dbReference type="Gene3D" id="2.40.50.40">
    <property type="match status" value="1"/>
</dbReference>
<protein>
    <recommendedName>
        <fullName evidence="4">Chromo domain-containing protein</fullName>
    </recommendedName>
</protein>
<dbReference type="SUPFAM" id="SSF54160">
    <property type="entry name" value="Chromo domain-like"/>
    <property type="match status" value="2"/>
</dbReference>
<dbReference type="InterPro" id="IPR023780">
    <property type="entry name" value="Chromo_domain"/>
</dbReference>
<dbReference type="PROSITE" id="PS50013">
    <property type="entry name" value="CHROMO_2"/>
    <property type="match status" value="1"/>
</dbReference>
<dbReference type="PANTHER" id="PTHR22812">
    <property type="entry name" value="CHROMOBOX PROTEIN"/>
    <property type="match status" value="1"/>
</dbReference>
<feature type="region of interest" description="Disordered" evidence="3">
    <location>
        <begin position="72"/>
        <end position="97"/>
    </location>
</feature>
<proteinExistence type="predicted"/>
<dbReference type="EMBL" id="JAPFFF010000009">
    <property type="protein sequence ID" value="KAK8882184.1"/>
    <property type="molecule type" value="Genomic_DNA"/>
</dbReference>
<comment type="caution">
    <text evidence="5">The sequence shown here is derived from an EMBL/GenBank/DDBJ whole genome shotgun (WGS) entry which is preliminary data.</text>
</comment>
<organism evidence="5 6">
    <name type="scientific">Tritrichomonas musculus</name>
    <dbReference type="NCBI Taxonomy" id="1915356"/>
    <lineage>
        <taxon>Eukaryota</taxon>
        <taxon>Metamonada</taxon>
        <taxon>Parabasalia</taxon>
        <taxon>Tritrichomonadida</taxon>
        <taxon>Tritrichomonadidae</taxon>
        <taxon>Tritrichomonas</taxon>
    </lineage>
</organism>
<evidence type="ECO:0000256" key="3">
    <source>
        <dbReference type="SAM" id="MobiDB-lite"/>
    </source>
</evidence>
<dbReference type="Proteomes" id="UP001470230">
    <property type="component" value="Unassembled WGS sequence"/>
</dbReference>
<sequence length="183" mass="21511">MSETDESSEHDSDGLPQYEVEAILRARQNHYGKIQYLVKWKRFSHKFDTWENEENLHCPELIKKYLTGEEEEEYEDSYSDDQSANEKSKKRGPKTKDLRLLIVPQNIPPPSKKIGPKIFYQNEKDKNKPQPKITDAYKNNDKIYFILTMPDGSIKELTSTIAKCKYPILVIDYLEANAHFDHR</sequence>
<dbReference type="SMART" id="SM00298">
    <property type="entry name" value="CHROMO"/>
    <property type="match status" value="1"/>
</dbReference>
<name>A0ABR2JTH2_9EUKA</name>
<keyword evidence="6" id="KW-1185">Reference proteome</keyword>
<keyword evidence="2" id="KW-0539">Nucleus</keyword>
<evidence type="ECO:0000256" key="2">
    <source>
        <dbReference type="ARBA" id="ARBA00023242"/>
    </source>
</evidence>
<dbReference type="InterPro" id="IPR016197">
    <property type="entry name" value="Chromo-like_dom_sf"/>
</dbReference>
<reference evidence="5 6" key="1">
    <citation type="submission" date="2024-04" db="EMBL/GenBank/DDBJ databases">
        <title>Tritrichomonas musculus Genome.</title>
        <authorList>
            <person name="Alves-Ferreira E."/>
            <person name="Grigg M."/>
            <person name="Lorenzi H."/>
            <person name="Galac M."/>
        </authorList>
    </citation>
    <scope>NUCLEOTIDE SEQUENCE [LARGE SCALE GENOMIC DNA]</scope>
    <source>
        <strain evidence="5 6">EAF2021</strain>
    </source>
</reference>
<accession>A0ABR2JTH2</accession>
<dbReference type="InterPro" id="IPR051219">
    <property type="entry name" value="Heterochromatin_chromo-domain"/>
</dbReference>
<feature type="domain" description="Chromo" evidence="4">
    <location>
        <begin position="18"/>
        <end position="77"/>
    </location>
</feature>
<gene>
    <name evidence="5" type="ORF">M9Y10_044824</name>
</gene>
<evidence type="ECO:0000256" key="1">
    <source>
        <dbReference type="ARBA" id="ARBA00004123"/>
    </source>
</evidence>
<comment type="subcellular location">
    <subcellularLocation>
        <location evidence="1">Nucleus</location>
    </subcellularLocation>
</comment>
<evidence type="ECO:0000313" key="6">
    <source>
        <dbReference type="Proteomes" id="UP001470230"/>
    </source>
</evidence>
<evidence type="ECO:0000313" key="5">
    <source>
        <dbReference type="EMBL" id="KAK8882184.1"/>
    </source>
</evidence>